<keyword evidence="6 13" id="KW-0547">Nucleotide-binding</keyword>
<evidence type="ECO:0000256" key="2">
    <source>
        <dbReference type="ARBA" id="ARBA00010044"/>
    </source>
</evidence>
<dbReference type="CDD" id="cd19501">
    <property type="entry name" value="RecA-like_FtsH"/>
    <property type="match status" value="1"/>
</dbReference>
<dbReference type="InterPro" id="IPR041569">
    <property type="entry name" value="AAA_lid_3"/>
</dbReference>
<comment type="subcellular location">
    <subcellularLocation>
        <location evidence="13">Cell membrane</location>
        <topology evidence="13">Multi-pass membrane protein</topology>
        <orientation evidence="13">Cytoplasmic side</orientation>
    </subcellularLocation>
    <subcellularLocation>
        <location evidence="1">Membrane</location>
    </subcellularLocation>
</comment>
<dbReference type="Proteomes" id="UP001620460">
    <property type="component" value="Unassembled WGS sequence"/>
</dbReference>
<feature type="compositionally biased region" description="Low complexity" evidence="15">
    <location>
        <begin position="608"/>
        <end position="626"/>
    </location>
</feature>
<dbReference type="HAMAP" id="MF_01458">
    <property type="entry name" value="FtsH"/>
    <property type="match status" value="1"/>
</dbReference>
<dbReference type="Pfam" id="PF01434">
    <property type="entry name" value="Peptidase_M41"/>
    <property type="match status" value="1"/>
</dbReference>
<evidence type="ECO:0000313" key="17">
    <source>
        <dbReference type="EMBL" id="MFK2905117.1"/>
    </source>
</evidence>
<dbReference type="InterPro" id="IPR005936">
    <property type="entry name" value="FtsH"/>
</dbReference>
<evidence type="ECO:0000256" key="7">
    <source>
        <dbReference type="ARBA" id="ARBA00022801"/>
    </source>
</evidence>
<protein>
    <recommendedName>
        <fullName evidence="13">ATP-dependent zinc metalloprotease FtsH</fullName>
        <ecNumber evidence="13">3.4.24.-</ecNumber>
    </recommendedName>
</protein>
<evidence type="ECO:0000256" key="1">
    <source>
        <dbReference type="ARBA" id="ARBA00004370"/>
    </source>
</evidence>
<dbReference type="InterPro" id="IPR027417">
    <property type="entry name" value="P-loop_NTPase"/>
</dbReference>
<feature type="active site" evidence="13">
    <location>
        <position position="423"/>
    </location>
</feature>
<comment type="function">
    <text evidence="13">Acts as a processive, ATP-dependent zinc metallopeptidase for both cytoplasmic and membrane proteins. Plays a role in the quality control of integral membrane proteins.</text>
</comment>
<dbReference type="EMBL" id="JADIKM010000003">
    <property type="protein sequence ID" value="MFK2905117.1"/>
    <property type="molecule type" value="Genomic_DNA"/>
</dbReference>
<evidence type="ECO:0000256" key="8">
    <source>
        <dbReference type="ARBA" id="ARBA00022833"/>
    </source>
</evidence>
<feature type="transmembrane region" description="Helical" evidence="13">
    <location>
        <begin position="104"/>
        <end position="125"/>
    </location>
</feature>
<comment type="subunit">
    <text evidence="13">Homohexamer.</text>
</comment>
<gene>
    <name evidence="13 17" type="primary">ftsH</name>
    <name evidence="17" type="ORF">ISP17_14230</name>
</gene>
<evidence type="ECO:0000256" key="5">
    <source>
        <dbReference type="ARBA" id="ARBA00022723"/>
    </source>
</evidence>
<comment type="similarity">
    <text evidence="14">Belongs to the AAA ATPase family.</text>
</comment>
<dbReference type="GO" id="GO:0008237">
    <property type="term" value="F:metallopeptidase activity"/>
    <property type="evidence" value="ECO:0007669"/>
    <property type="project" value="UniProtKB-KW"/>
</dbReference>
<evidence type="ECO:0000259" key="16">
    <source>
        <dbReference type="SMART" id="SM00382"/>
    </source>
</evidence>
<sequence>MKPNLQTFLRYWLPPMLLLLAFQLAIRMQQGSVESIPYSQFRTALQAGEIQSVRVGDNVITGTYKATGADGKPRQFTTVPVAPELADALAAAKVEFSAAPGPGLFMRLLGWMLPTLLFIGVWLLVLRRMAGGAGAAGLTAIGKSKAKVYVERDIRITFADVAGVDEAKEELQEVIRFLREPKSYGRLGAHMPKGILLVGPPGTGKTLLARAVAGEAGVPFFSISGSEFVELFVGVGAARVRDLFEQARANAPCIIFIDELDAVGRARGASLPGGGHDEKEQTLNQLLNELDGFDPSSGVVLLAATNRPEILDPALLRSGRFDRQILVDRPDKSARLAILQVHLRKLVLDPGVDMEQIAALTTGFSGADLANLANEAALLATRRGADAVTADDLVSALERIIAGLEKRSRVLTPKERKVVAFHEVGHALVALALSQETRVQKISIVPRGIGALGYTIQRPTEDRFLMGRPELQQRMAVLLGGRAAEMLEFGDVSTGAADDLAKATDIARSMVTQFGMVAELGTVSYEPDASSVLGVPLDTWRPRQYAEVTAAAIDLAVKHLLDQALLTALDVLRRYRPGLDQAATRLLQCETLSGEELRTIINAAGEPLPAAAAEPGEPAEPVHGAASAPVAARR</sequence>
<feature type="binding site" evidence="13">
    <location>
        <position position="422"/>
    </location>
    <ligand>
        <name>Zn(2+)</name>
        <dbReference type="ChEBI" id="CHEBI:29105"/>
        <note>catalytic</note>
    </ligand>
</feature>
<keyword evidence="10 13" id="KW-1133">Transmembrane helix</keyword>
<evidence type="ECO:0000313" key="18">
    <source>
        <dbReference type="Proteomes" id="UP001620460"/>
    </source>
</evidence>
<evidence type="ECO:0000256" key="6">
    <source>
        <dbReference type="ARBA" id="ARBA00022741"/>
    </source>
</evidence>
<comment type="similarity">
    <text evidence="13">In the central section; belongs to the AAA ATPase family.</text>
</comment>
<dbReference type="InterPro" id="IPR011546">
    <property type="entry name" value="Pept_M41_FtsH_extracell"/>
</dbReference>
<evidence type="ECO:0000256" key="11">
    <source>
        <dbReference type="ARBA" id="ARBA00023049"/>
    </source>
</evidence>
<dbReference type="NCBIfam" id="TIGR01241">
    <property type="entry name" value="FtsH_fam"/>
    <property type="match status" value="1"/>
</dbReference>
<dbReference type="SUPFAM" id="SSF52540">
    <property type="entry name" value="P-loop containing nucleoside triphosphate hydrolases"/>
    <property type="match status" value="1"/>
</dbReference>
<keyword evidence="3 13" id="KW-0645">Protease</keyword>
<dbReference type="Pfam" id="PF06480">
    <property type="entry name" value="FtsH_ext"/>
    <property type="match status" value="1"/>
</dbReference>
<dbReference type="Pfam" id="PF17862">
    <property type="entry name" value="AAA_lid_3"/>
    <property type="match status" value="1"/>
</dbReference>
<keyword evidence="13" id="KW-1003">Cell membrane</keyword>
<organism evidence="17 18">
    <name type="scientific">Dyella ginsengisoli</name>
    <dbReference type="NCBI Taxonomy" id="363848"/>
    <lineage>
        <taxon>Bacteria</taxon>
        <taxon>Pseudomonadati</taxon>
        <taxon>Pseudomonadota</taxon>
        <taxon>Gammaproteobacteria</taxon>
        <taxon>Lysobacterales</taxon>
        <taxon>Rhodanobacteraceae</taxon>
        <taxon>Dyella</taxon>
    </lineage>
</organism>
<keyword evidence="5 13" id="KW-0479">Metal-binding</keyword>
<feature type="region of interest" description="Disordered" evidence="15">
    <location>
        <begin position="608"/>
        <end position="634"/>
    </location>
</feature>
<comment type="cofactor">
    <cofactor evidence="13">
        <name>Zn(2+)</name>
        <dbReference type="ChEBI" id="CHEBI:29105"/>
    </cofactor>
    <text evidence="13">Binds 1 zinc ion per subunit.</text>
</comment>
<comment type="caution">
    <text evidence="13">Lacks conserved residue(s) required for the propagation of feature annotation.</text>
</comment>
<keyword evidence="12 13" id="KW-0472">Membrane</keyword>
<evidence type="ECO:0000256" key="12">
    <source>
        <dbReference type="ARBA" id="ARBA00023136"/>
    </source>
</evidence>
<dbReference type="RefSeq" id="WP_404634264.1">
    <property type="nucleotide sequence ID" value="NZ_JADIKM010000003.1"/>
</dbReference>
<dbReference type="InterPro" id="IPR037219">
    <property type="entry name" value="Peptidase_M41-like"/>
</dbReference>
<evidence type="ECO:0000256" key="9">
    <source>
        <dbReference type="ARBA" id="ARBA00022840"/>
    </source>
</evidence>
<dbReference type="Gene3D" id="3.30.720.210">
    <property type="match status" value="1"/>
</dbReference>
<dbReference type="Gene3D" id="1.10.8.60">
    <property type="match status" value="1"/>
</dbReference>
<evidence type="ECO:0000256" key="4">
    <source>
        <dbReference type="ARBA" id="ARBA00022692"/>
    </source>
</evidence>
<dbReference type="InterPro" id="IPR003593">
    <property type="entry name" value="AAA+_ATPase"/>
</dbReference>
<comment type="similarity">
    <text evidence="2 13">In the C-terminal section; belongs to the peptidase M41 family.</text>
</comment>
<dbReference type="Pfam" id="PF00004">
    <property type="entry name" value="AAA"/>
    <property type="match status" value="1"/>
</dbReference>
<dbReference type="PANTHER" id="PTHR23076">
    <property type="entry name" value="METALLOPROTEASE M41 FTSH"/>
    <property type="match status" value="1"/>
</dbReference>
<accession>A0ABW8JVD7</accession>
<dbReference type="PROSITE" id="PS00674">
    <property type="entry name" value="AAA"/>
    <property type="match status" value="1"/>
</dbReference>
<keyword evidence="11 13" id="KW-0482">Metalloprotease</keyword>
<evidence type="ECO:0000256" key="10">
    <source>
        <dbReference type="ARBA" id="ARBA00022989"/>
    </source>
</evidence>
<feature type="binding site" evidence="13">
    <location>
        <position position="426"/>
    </location>
    <ligand>
        <name>Zn(2+)</name>
        <dbReference type="ChEBI" id="CHEBI:29105"/>
        <note>catalytic</note>
    </ligand>
</feature>
<keyword evidence="18" id="KW-1185">Reference proteome</keyword>
<proteinExistence type="inferred from homology"/>
<dbReference type="PANTHER" id="PTHR23076:SF113">
    <property type="entry name" value="ATP-DEPENDENT ZINC METALLOPROTEASE FTSH 1, CHLOROPLASTIC-RELATED"/>
    <property type="match status" value="1"/>
</dbReference>
<dbReference type="InterPro" id="IPR003960">
    <property type="entry name" value="ATPase_AAA_CS"/>
</dbReference>
<dbReference type="Gene3D" id="1.20.58.760">
    <property type="entry name" value="Peptidase M41"/>
    <property type="match status" value="1"/>
</dbReference>
<feature type="domain" description="AAA+ ATPase" evidence="16">
    <location>
        <begin position="191"/>
        <end position="331"/>
    </location>
</feature>
<dbReference type="InterPro" id="IPR003959">
    <property type="entry name" value="ATPase_AAA_core"/>
</dbReference>
<evidence type="ECO:0000256" key="15">
    <source>
        <dbReference type="SAM" id="MobiDB-lite"/>
    </source>
</evidence>
<comment type="caution">
    <text evidence="17">The sequence shown here is derived from an EMBL/GenBank/DDBJ whole genome shotgun (WGS) entry which is preliminary data.</text>
</comment>
<dbReference type="EC" id="3.4.24.-" evidence="13"/>
<keyword evidence="9 13" id="KW-0067">ATP-binding</keyword>
<feature type="binding site" evidence="13">
    <location>
        <begin position="199"/>
        <end position="206"/>
    </location>
    <ligand>
        <name>ATP</name>
        <dbReference type="ChEBI" id="CHEBI:30616"/>
    </ligand>
</feature>
<evidence type="ECO:0000256" key="3">
    <source>
        <dbReference type="ARBA" id="ARBA00022670"/>
    </source>
</evidence>
<keyword evidence="4 13" id="KW-0812">Transmembrane</keyword>
<name>A0ABW8JVD7_9GAMM</name>
<keyword evidence="7 13" id="KW-0378">Hydrolase</keyword>
<keyword evidence="8 13" id="KW-0862">Zinc</keyword>
<dbReference type="SUPFAM" id="SSF140990">
    <property type="entry name" value="FtsH protease domain-like"/>
    <property type="match status" value="1"/>
</dbReference>
<reference evidence="17 18" key="1">
    <citation type="submission" date="2020-10" db="EMBL/GenBank/DDBJ databases">
        <title>Phylogeny of dyella-like bacteria.</title>
        <authorList>
            <person name="Fu J."/>
        </authorList>
    </citation>
    <scope>NUCLEOTIDE SEQUENCE [LARGE SCALE GENOMIC DNA]</scope>
    <source>
        <strain evidence="17 18">Gsoil3046</strain>
    </source>
</reference>
<evidence type="ECO:0000256" key="14">
    <source>
        <dbReference type="RuleBase" id="RU003651"/>
    </source>
</evidence>
<feature type="binding site" evidence="13">
    <location>
        <position position="499"/>
    </location>
    <ligand>
        <name>Zn(2+)</name>
        <dbReference type="ChEBI" id="CHEBI:29105"/>
        <note>catalytic</note>
    </ligand>
</feature>
<dbReference type="SMART" id="SM00382">
    <property type="entry name" value="AAA"/>
    <property type="match status" value="1"/>
</dbReference>
<dbReference type="InterPro" id="IPR000642">
    <property type="entry name" value="Peptidase_M41"/>
</dbReference>
<evidence type="ECO:0000256" key="13">
    <source>
        <dbReference type="HAMAP-Rule" id="MF_01458"/>
    </source>
</evidence>
<dbReference type="Gene3D" id="3.40.50.300">
    <property type="entry name" value="P-loop containing nucleotide triphosphate hydrolases"/>
    <property type="match status" value="1"/>
</dbReference>